<accession>A0ABX1MDH0</accession>
<dbReference type="EMBL" id="QMEC01000174">
    <property type="protein sequence ID" value="NMF66677.1"/>
    <property type="molecule type" value="Genomic_DNA"/>
</dbReference>
<reference evidence="1 2" key="1">
    <citation type="submission" date="2018-06" db="EMBL/GenBank/DDBJ databases">
        <title>Comparative genomics of Brasilonema spp. strains.</title>
        <authorList>
            <person name="Alvarenga D.O."/>
            <person name="Fiore M.F."/>
            <person name="Varani A.M."/>
        </authorList>
    </citation>
    <scope>NUCLEOTIDE SEQUENCE [LARGE SCALE GENOMIC DNA]</scope>
    <source>
        <strain evidence="1 2">UFV-OR1</strain>
    </source>
</reference>
<keyword evidence="2" id="KW-1185">Reference proteome</keyword>
<comment type="caution">
    <text evidence="1">The sequence shown here is derived from an EMBL/GenBank/DDBJ whole genome shotgun (WGS) entry which is preliminary data.</text>
</comment>
<evidence type="ECO:0000313" key="2">
    <source>
        <dbReference type="Proteomes" id="UP000762253"/>
    </source>
</evidence>
<proteinExistence type="predicted"/>
<dbReference type="Proteomes" id="UP000762253">
    <property type="component" value="Unassembled WGS sequence"/>
</dbReference>
<protein>
    <submittedName>
        <fullName evidence="1">Uncharacterized protein</fullName>
    </submittedName>
</protein>
<evidence type="ECO:0000313" key="1">
    <source>
        <dbReference type="EMBL" id="NMF66677.1"/>
    </source>
</evidence>
<sequence>MLYGDPEDEQMLMILRKQPLVGWWETASQVLRYLKQIAASAKTLNVSFTILYISQLSNLAESPL</sequence>
<name>A0ABX1MDH0_9CYAN</name>
<organism evidence="1 2">
    <name type="scientific">Brasilonema octagenarum UFV-OR1</name>
    <dbReference type="NCBI Taxonomy" id="417115"/>
    <lineage>
        <taxon>Bacteria</taxon>
        <taxon>Bacillati</taxon>
        <taxon>Cyanobacteriota</taxon>
        <taxon>Cyanophyceae</taxon>
        <taxon>Nostocales</taxon>
        <taxon>Scytonemataceae</taxon>
        <taxon>Brasilonema</taxon>
        <taxon>Octagenarum group</taxon>
    </lineage>
</organism>
<gene>
    <name evidence="1" type="ORF">DP115_29590</name>
</gene>